<dbReference type="AlphaFoldDB" id="A0A3E0VSB6"/>
<sequence length="73" mass="7973">MADNGEQSAPIMAGSDDATNEQKITGILAQTRQDHSGQSLAIVLHNLRERFEQADVEVDDITLAKLAHEISEK</sequence>
<dbReference type="RefSeq" id="WP_116412609.1">
    <property type="nucleotide sequence ID" value="NZ_NBXB01000041.1"/>
</dbReference>
<organism evidence="2 3">
    <name type="scientific">Subtercola boreus</name>
    <dbReference type="NCBI Taxonomy" id="120213"/>
    <lineage>
        <taxon>Bacteria</taxon>
        <taxon>Bacillati</taxon>
        <taxon>Actinomycetota</taxon>
        <taxon>Actinomycetes</taxon>
        <taxon>Micrococcales</taxon>
        <taxon>Microbacteriaceae</taxon>
        <taxon>Subtercola</taxon>
    </lineage>
</organism>
<evidence type="ECO:0000313" key="3">
    <source>
        <dbReference type="Proteomes" id="UP000256541"/>
    </source>
</evidence>
<accession>A0A3E0VSB6</accession>
<gene>
    <name evidence="2" type="ORF">B7R22_15465</name>
</gene>
<reference evidence="2 3" key="1">
    <citation type="submission" date="2017-04" db="EMBL/GenBank/DDBJ databases">
        <title>Comparative genome analysis of Subtercola boreus.</title>
        <authorList>
            <person name="Cho Y.-J."/>
            <person name="Cho A."/>
            <person name="Kim O.-S."/>
            <person name="Lee J.-I."/>
        </authorList>
    </citation>
    <scope>NUCLEOTIDE SEQUENCE [LARGE SCALE GENOMIC DNA]</scope>
    <source>
        <strain evidence="2 3">P27479</strain>
    </source>
</reference>
<evidence type="ECO:0000256" key="1">
    <source>
        <dbReference type="SAM" id="MobiDB-lite"/>
    </source>
</evidence>
<dbReference type="EMBL" id="NBXB01000041">
    <property type="protein sequence ID" value="RFA12515.1"/>
    <property type="molecule type" value="Genomic_DNA"/>
</dbReference>
<comment type="caution">
    <text evidence="2">The sequence shown here is derived from an EMBL/GenBank/DDBJ whole genome shotgun (WGS) entry which is preliminary data.</text>
</comment>
<feature type="region of interest" description="Disordered" evidence="1">
    <location>
        <begin position="1"/>
        <end position="20"/>
    </location>
</feature>
<evidence type="ECO:0000313" key="2">
    <source>
        <dbReference type="EMBL" id="RFA12515.1"/>
    </source>
</evidence>
<dbReference type="OrthoDB" id="5122829at2"/>
<name>A0A3E0VSB6_9MICO</name>
<protein>
    <submittedName>
        <fullName evidence="2">Uncharacterized protein</fullName>
    </submittedName>
</protein>
<proteinExistence type="predicted"/>
<dbReference type="Proteomes" id="UP000256541">
    <property type="component" value="Unassembled WGS sequence"/>
</dbReference>